<evidence type="ECO:0000256" key="11">
    <source>
        <dbReference type="ARBA" id="ARBA00023136"/>
    </source>
</evidence>
<evidence type="ECO:0000313" key="28">
    <source>
        <dbReference type="EMBL" id="CAL4102694.1"/>
    </source>
</evidence>
<evidence type="ECO:0000256" key="19">
    <source>
        <dbReference type="ARBA" id="ARBA00051447"/>
    </source>
</evidence>
<comment type="caution">
    <text evidence="28">The sequence shown here is derived from an EMBL/GenBank/DDBJ whole genome shotgun (WGS) entry which is preliminary data.</text>
</comment>
<comment type="catalytic activity">
    <reaction evidence="17">
        <text>N-acetylneuraminate(in) + H(+)(in) = N-acetylneuraminate(out) + H(+)(out)</text>
        <dbReference type="Rhea" id="RHEA:28987"/>
        <dbReference type="ChEBI" id="CHEBI:15378"/>
        <dbReference type="ChEBI" id="CHEBI:35418"/>
    </reaction>
    <physiologicalReaction direction="right-to-left" evidence="17">
        <dbReference type="Rhea" id="RHEA:28989"/>
    </physiologicalReaction>
</comment>
<dbReference type="AlphaFoldDB" id="A0AAV2QY82"/>
<keyword evidence="9 26" id="KW-1133">Transmembrane helix</keyword>
<keyword evidence="5" id="KW-0813">Transport</keyword>
<feature type="non-terminal residue" evidence="28">
    <location>
        <position position="523"/>
    </location>
</feature>
<feature type="transmembrane region" description="Helical" evidence="26">
    <location>
        <begin position="345"/>
        <end position="364"/>
    </location>
</feature>
<comment type="function">
    <text evidence="21">Receptor for CM101, a polysaccharide produced by group B Streptococcus with antipathoangiogenic properties.</text>
</comment>
<keyword evidence="8" id="KW-0769">Symport</keyword>
<evidence type="ECO:0000256" key="2">
    <source>
        <dbReference type="ARBA" id="ARBA00004554"/>
    </source>
</evidence>
<evidence type="ECO:0000256" key="13">
    <source>
        <dbReference type="ARBA" id="ARBA00023228"/>
    </source>
</evidence>
<protein>
    <recommendedName>
        <fullName evidence="22">Sialin</fullName>
    </recommendedName>
    <alternativeName>
        <fullName evidence="25">H(+)/nitrate cotransporter</fullName>
    </alternativeName>
    <alternativeName>
        <fullName evidence="23">H(+)/sialic acid cotransporter</fullName>
    </alternativeName>
    <alternativeName>
        <fullName evidence="24">Vesicular excitatory amino acid transporter</fullName>
    </alternativeName>
</protein>
<sequence>MRALRLVASLPSQIISRFSSSDAEVKTKLIQDSTSITVDDDNSRGYGKRHQLVLLGFLGFAVVYAMRVNLSVAIVAMVKNRPETLKQDNVALHDTCPLPPGQASSRTKPDRDGEFDWDEKTQGLVLGCFFYGYLLTNFLGGRLAEHLGGRLVFGLGVLLTAILTVLSPFAARHSTFAFILIRILEGMTEGVTFPAMSVMMSFWIPPLERARATSRILGGCQFGTVITLMTSGWLCESQWGWPAVFYIFGGLGIVWAWYWFKIVYDCPDMHPSISRTELKYIKEGLGEHKKGERLVVPLHSMFTSRPFLTVILVHCGNNVGFYCLLTELPTYLKNIQHYDIKANINVTRVIFRILIFCLPIFSPIKRILGRIPLTNIRVRSNIKIMVDIGNFVPMVVLCLMPWAGCDRQLAVFLLCIAIGATGTTFCGHLCAFQELAPNFAGTLTGISNTFATIPGFLAPIMTGAIINNQQTLSRWQEVFKLVSLVYLIVAVVYMLFITDKVQPWNDAQPEKKKKPTSGLSKAV</sequence>
<keyword evidence="10" id="KW-0770">Synapse</keyword>
<organism evidence="28 29">
    <name type="scientific">Meganyctiphanes norvegica</name>
    <name type="common">Northern krill</name>
    <name type="synonym">Thysanopoda norvegica</name>
    <dbReference type="NCBI Taxonomy" id="48144"/>
    <lineage>
        <taxon>Eukaryota</taxon>
        <taxon>Metazoa</taxon>
        <taxon>Ecdysozoa</taxon>
        <taxon>Arthropoda</taxon>
        <taxon>Crustacea</taxon>
        <taxon>Multicrustacea</taxon>
        <taxon>Malacostraca</taxon>
        <taxon>Eumalacostraca</taxon>
        <taxon>Eucarida</taxon>
        <taxon>Euphausiacea</taxon>
        <taxon>Euphausiidae</taxon>
        <taxon>Meganyctiphanes</taxon>
    </lineage>
</organism>
<evidence type="ECO:0000256" key="9">
    <source>
        <dbReference type="ARBA" id="ARBA00022989"/>
    </source>
</evidence>
<evidence type="ECO:0000256" key="25">
    <source>
        <dbReference type="ARBA" id="ARBA00081925"/>
    </source>
</evidence>
<evidence type="ECO:0000259" key="27">
    <source>
        <dbReference type="PROSITE" id="PS50850"/>
    </source>
</evidence>
<dbReference type="InterPro" id="IPR050382">
    <property type="entry name" value="MFS_Na/Anion_cotransporter"/>
</dbReference>
<evidence type="ECO:0000256" key="4">
    <source>
        <dbReference type="ARBA" id="ARBA00004656"/>
    </source>
</evidence>
<name>A0AAV2QY82_MEGNR</name>
<keyword evidence="12" id="KW-0325">Glycoprotein</keyword>
<evidence type="ECO:0000256" key="16">
    <source>
        <dbReference type="ARBA" id="ARBA00050554"/>
    </source>
</evidence>
<proteinExistence type="predicted"/>
<evidence type="ECO:0000256" key="6">
    <source>
        <dbReference type="ARBA" id="ARBA00022475"/>
    </source>
</evidence>
<evidence type="ECO:0000256" key="12">
    <source>
        <dbReference type="ARBA" id="ARBA00023180"/>
    </source>
</evidence>
<keyword evidence="11 26" id="KW-0472">Membrane</keyword>
<evidence type="ECO:0000256" key="24">
    <source>
        <dbReference type="ARBA" id="ARBA00081195"/>
    </source>
</evidence>
<comment type="catalytic activity">
    <reaction evidence="18">
        <text>N-acetyl-L-aspartyl-L-glutamate(out) = N-acetyl-L-aspartyl-L-glutamate(in)</text>
        <dbReference type="Rhea" id="RHEA:72599"/>
        <dbReference type="ChEBI" id="CHEBI:76931"/>
    </reaction>
    <physiologicalReaction direction="left-to-right" evidence="18">
        <dbReference type="Rhea" id="RHEA:72600"/>
    </physiologicalReaction>
</comment>
<feature type="transmembrane region" description="Helical" evidence="26">
    <location>
        <begin position="52"/>
        <end position="78"/>
    </location>
</feature>
<dbReference type="InterPro" id="IPR036259">
    <property type="entry name" value="MFS_trans_sf"/>
</dbReference>
<dbReference type="Pfam" id="PF07690">
    <property type="entry name" value="MFS_1"/>
    <property type="match status" value="1"/>
</dbReference>
<dbReference type="GO" id="GO:0005765">
    <property type="term" value="C:lysosomal membrane"/>
    <property type="evidence" value="ECO:0007669"/>
    <property type="project" value="UniProtKB-SubCell"/>
</dbReference>
<comment type="catalytic activity">
    <reaction evidence="16">
        <text>L-aspartate(out) = L-aspartate(in)</text>
        <dbReference type="Rhea" id="RHEA:66332"/>
        <dbReference type="ChEBI" id="CHEBI:29991"/>
    </reaction>
    <physiologicalReaction direction="left-to-right" evidence="16">
        <dbReference type="Rhea" id="RHEA:66333"/>
    </physiologicalReaction>
</comment>
<dbReference type="PROSITE" id="PS50850">
    <property type="entry name" value="MFS"/>
    <property type="match status" value="1"/>
</dbReference>
<comment type="catalytic activity">
    <reaction evidence="19">
        <text>L-glutamate(out) = L-glutamate(in)</text>
        <dbReference type="Rhea" id="RHEA:66336"/>
        <dbReference type="ChEBI" id="CHEBI:29985"/>
    </reaction>
    <physiologicalReaction direction="left-to-right" evidence="19">
        <dbReference type="Rhea" id="RHEA:66337"/>
    </physiologicalReaction>
</comment>
<feature type="transmembrane region" description="Helical" evidence="26">
    <location>
        <begin position="307"/>
        <end position="325"/>
    </location>
</feature>
<evidence type="ECO:0000256" key="14">
    <source>
        <dbReference type="ARBA" id="ARBA00023329"/>
    </source>
</evidence>
<reference evidence="28 29" key="1">
    <citation type="submission" date="2024-05" db="EMBL/GenBank/DDBJ databases">
        <authorList>
            <person name="Wallberg A."/>
        </authorList>
    </citation>
    <scope>NUCLEOTIDE SEQUENCE [LARGE SCALE GENOMIC DNA]</scope>
</reference>
<dbReference type="Proteomes" id="UP001497623">
    <property type="component" value="Unassembled WGS sequence"/>
</dbReference>
<keyword evidence="29" id="KW-1185">Reference proteome</keyword>
<comment type="subcellular location">
    <subcellularLocation>
        <location evidence="2">Basolateral cell membrane</location>
        <topology evidence="2">Multi-pass membrane protein</topology>
    </subcellularLocation>
    <subcellularLocation>
        <location evidence="3">Cytoplasmic vesicle</location>
        <location evidence="3">Secretory vesicle membrane</location>
        <topology evidence="3">Multi-pass membrane protein</topology>
    </subcellularLocation>
    <subcellularLocation>
        <location evidence="1">Cytoplasmic vesicle</location>
        <location evidence="1">Secretory vesicle</location>
        <location evidence="1">Synaptic vesicle membrane</location>
    </subcellularLocation>
    <subcellularLocation>
        <location evidence="4">Lysosome membrane</location>
    </subcellularLocation>
</comment>
<feature type="transmembrane region" description="Helical" evidence="26">
    <location>
        <begin position="478"/>
        <end position="496"/>
    </location>
</feature>
<evidence type="ECO:0000313" key="29">
    <source>
        <dbReference type="Proteomes" id="UP001497623"/>
    </source>
</evidence>
<feature type="transmembrane region" description="Helical" evidence="26">
    <location>
        <begin position="121"/>
        <end position="139"/>
    </location>
</feature>
<feature type="transmembrane region" description="Helical" evidence="26">
    <location>
        <begin position="176"/>
        <end position="204"/>
    </location>
</feature>
<evidence type="ECO:0000256" key="23">
    <source>
        <dbReference type="ARBA" id="ARBA00080244"/>
    </source>
</evidence>
<keyword evidence="7 26" id="KW-0812">Transmembrane</keyword>
<dbReference type="InterPro" id="IPR020846">
    <property type="entry name" value="MFS_dom"/>
</dbReference>
<evidence type="ECO:0000256" key="17">
    <source>
        <dbReference type="ARBA" id="ARBA00050625"/>
    </source>
</evidence>
<evidence type="ECO:0000256" key="5">
    <source>
        <dbReference type="ARBA" id="ARBA00022448"/>
    </source>
</evidence>
<dbReference type="PANTHER" id="PTHR11662">
    <property type="entry name" value="SOLUTE CARRIER FAMILY 17"/>
    <property type="match status" value="1"/>
</dbReference>
<feature type="transmembrane region" description="Helical" evidence="26">
    <location>
        <begin position="443"/>
        <end position="466"/>
    </location>
</feature>
<evidence type="ECO:0000256" key="20">
    <source>
        <dbReference type="ARBA" id="ARBA00051612"/>
    </source>
</evidence>
<dbReference type="InterPro" id="IPR011701">
    <property type="entry name" value="MFS"/>
</dbReference>
<evidence type="ECO:0000256" key="15">
    <source>
        <dbReference type="ARBA" id="ARBA00050101"/>
    </source>
</evidence>
<dbReference type="GO" id="GO:0006820">
    <property type="term" value="P:monoatomic anion transport"/>
    <property type="evidence" value="ECO:0007669"/>
    <property type="project" value="TreeGrafter"/>
</dbReference>
<evidence type="ECO:0000256" key="3">
    <source>
        <dbReference type="ARBA" id="ARBA00004638"/>
    </source>
</evidence>
<evidence type="ECO:0000256" key="22">
    <source>
        <dbReference type="ARBA" id="ARBA00069713"/>
    </source>
</evidence>
<evidence type="ECO:0000256" key="8">
    <source>
        <dbReference type="ARBA" id="ARBA00022847"/>
    </source>
</evidence>
<keyword evidence="6" id="KW-1003">Cell membrane</keyword>
<gene>
    <name evidence="28" type="ORF">MNOR_LOCUS17366</name>
</gene>
<accession>A0AAV2QY82</accession>
<dbReference type="GO" id="GO:0046942">
    <property type="term" value="P:carboxylic acid transport"/>
    <property type="evidence" value="ECO:0007669"/>
    <property type="project" value="UniProtKB-ARBA"/>
</dbReference>
<feature type="transmembrane region" description="Helical" evidence="26">
    <location>
        <begin position="216"/>
        <end position="234"/>
    </location>
</feature>
<feature type="domain" description="Major facilitator superfamily (MFS) profile" evidence="27">
    <location>
        <begin position="57"/>
        <end position="501"/>
    </location>
</feature>
<dbReference type="FunFam" id="1.20.1250.20:FF:000003">
    <property type="entry name" value="Solute carrier family 17 member 3"/>
    <property type="match status" value="1"/>
</dbReference>
<evidence type="ECO:0000256" key="10">
    <source>
        <dbReference type="ARBA" id="ARBA00023018"/>
    </source>
</evidence>
<evidence type="ECO:0000256" key="1">
    <source>
        <dbReference type="ARBA" id="ARBA00004432"/>
    </source>
</evidence>
<keyword evidence="14" id="KW-0968">Cytoplasmic vesicle</keyword>
<dbReference type="EMBL" id="CAXKWB010011912">
    <property type="protein sequence ID" value="CAL4102694.1"/>
    <property type="molecule type" value="Genomic_DNA"/>
</dbReference>
<evidence type="ECO:0000256" key="21">
    <source>
        <dbReference type="ARBA" id="ARBA00056891"/>
    </source>
</evidence>
<comment type="catalytic activity">
    <reaction evidence="20">
        <text>D-glucuronate(out) + H(+)(out) = D-glucuronate(in) + H(+)(in)</text>
        <dbReference type="Rhea" id="RHEA:72591"/>
        <dbReference type="ChEBI" id="CHEBI:15378"/>
        <dbReference type="ChEBI" id="CHEBI:58720"/>
    </reaction>
    <physiologicalReaction direction="left-to-right" evidence="20">
        <dbReference type="Rhea" id="RHEA:72592"/>
    </physiologicalReaction>
</comment>
<feature type="transmembrane region" description="Helical" evidence="26">
    <location>
        <begin position="151"/>
        <end position="170"/>
    </location>
</feature>
<keyword evidence="13" id="KW-0458">Lysosome</keyword>
<evidence type="ECO:0000256" key="18">
    <source>
        <dbReference type="ARBA" id="ARBA00051403"/>
    </source>
</evidence>
<dbReference type="Gene3D" id="1.20.1250.20">
    <property type="entry name" value="MFS general substrate transporter like domains"/>
    <property type="match status" value="2"/>
</dbReference>
<feature type="transmembrane region" description="Helical" evidence="26">
    <location>
        <begin position="240"/>
        <end position="260"/>
    </location>
</feature>
<dbReference type="FunFam" id="1.20.1250.20:FF:000067">
    <property type="entry name" value="sialin isoform X2"/>
    <property type="match status" value="1"/>
</dbReference>
<dbReference type="GO" id="GO:0016323">
    <property type="term" value="C:basolateral plasma membrane"/>
    <property type="evidence" value="ECO:0007669"/>
    <property type="project" value="UniProtKB-SubCell"/>
</dbReference>
<dbReference type="GO" id="GO:0030672">
    <property type="term" value="C:synaptic vesicle membrane"/>
    <property type="evidence" value="ECO:0007669"/>
    <property type="project" value="UniProtKB-SubCell"/>
</dbReference>
<feature type="transmembrane region" description="Helical" evidence="26">
    <location>
        <begin position="384"/>
        <end position="403"/>
    </location>
</feature>
<evidence type="ECO:0000256" key="7">
    <source>
        <dbReference type="ARBA" id="ARBA00022692"/>
    </source>
</evidence>
<dbReference type="PANTHER" id="PTHR11662:SF399">
    <property type="entry name" value="FI19708P1-RELATED"/>
    <property type="match status" value="1"/>
</dbReference>
<dbReference type="GO" id="GO:0015293">
    <property type="term" value="F:symporter activity"/>
    <property type="evidence" value="ECO:0007669"/>
    <property type="project" value="UniProtKB-KW"/>
</dbReference>
<evidence type="ECO:0000256" key="26">
    <source>
        <dbReference type="SAM" id="Phobius"/>
    </source>
</evidence>
<comment type="catalytic activity">
    <reaction evidence="15">
        <text>2 nitrate(out) + H(+)(out) = 2 nitrate(in) + H(+)(in)</text>
        <dbReference type="Rhea" id="RHEA:71539"/>
        <dbReference type="ChEBI" id="CHEBI:15378"/>
        <dbReference type="ChEBI" id="CHEBI:17632"/>
    </reaction>
    <physiologicalReaction direction="left-to-right" evidence="15">
        <dbReference type="Rhea" id="RHEA:71540"/>
    </physiologicalReaction>
</comment>
<feature type="transmembrane region" description="Helical" evidence="26">
    <location>
        <begin position="409"/>
        <end position="431"/>
    </location>
</feature>
<dbReference type="SUPFAM" id="SSF103473">
    <property type="entry name" value="MFS general substrate transporter"/>
    <property type="match status" value="1"/>
</dbReference>
<dbReference type="CDD" id="cd17318">
    <property type="entry name" value="MFS_SLC17"/>
    <property type="match status" value="1"/>
</dbReference>